<comment type="subcellular location">
    <subcellularLocation>
        <location evidence="1">Nucleus</location>
    </subcellularLocation>
</comment>
<sequence length="787" mass="87321">MQVNEQQNIQASARLCDAIKWHPCLYDSKSKVYQMKHAVDAAWRSIANECEDTVANCKFRWRVIRKSFAIAYRKHGAKNKHYLKEYLQYLVPHVNSIDINERVSGAERVETMQHEEEAEESEGDEAEEYEEDHIEDDAEEFEHIEEEENEEEYEEREYRPKVDQHTDEQESETSSAEETVKDKFTGRASRNRANASKLDDTHDEDGDSQQGRRISRTRKATKRYLESGLCDSRKKERQDEKRPRISFESNNKKSHSSSPALQEPEKRKTPMTANLPNKRVEVKLVKTKINEPEPKPVEPKKPTPEAAGKFKVTSTDKSRTVMIKVSKPTENTDSTVVKRYTISAPAEIKKCANQSTQCDNDKPNTLDEEFLDSIKPQMELMNSRQKFNFKKRVFQALMDVFDDATNFPNKGEVIDLPATGAPRYENTTLGELRLIRELVHLVQAAKTTPEIMEANEKVELPIESSVTSSPSDKGDKSDKNQGNIVVAAERKSTTTVQVLKNKETLGLPRHILQKVVKVAGSNGGTILAHEGEKRRVYRIYPKGTLPPSVASATNSNVASTAIGTFYVTPPKTTTAALNPQSKTVAVPPTATLGTVNGKPITFNGKFVSHVKTSSSSSQPMAVATANPVIGRPRLSARPTAADMMIERRRSSQGSTGPNIGPIPALQNKNVTSTNAQKLTPPALTRAPKPQQQQVVNWDDNDKPAPSTGLAQIQISQPISLNAAASSSSSVKTFLESAGENEGPGDNSPNTILPDGGMVDEEDTGNLITGDGYDPLFIKSLIKDEPSE</sequence>
<dbReference type="EnsemblMetazoa" id="SCAU013491-RA">
    <property type="protein sequence ID" value="SCAU013491-PA"/>
    <property type="gene ID" value="SCAU013491"/>
</dbReference>
<dbReference type="AlphaFoldDB" id="A0A1I8Q3C6"/>
<feature type="region of interest" description="Disordered" evidence="2">
    <location>
        <begin position="731"/>
        <end position="774"/>
    </location>
</feature>
<evidence type="ECO:0000313" key="5">
    <source>
        <dbReference type="EnsemblMetazoa" id="SCAU013491-PA"/>
    </source>
</evidence>
<feature type="compositionally biased region" description="Basic residues" evidence="2">
    <location>
        <begin position="213"/>
        <end position="222"/>
    </location>
</feature>
<evidence type="ECO:0000256" key="2">
    <source>
        <dbReference type="SAM" id="MobiDB-lite"/>
    </source>
</evidence>
<dbReference type="InterPro" id="IPR006578">
    <property type="entry name" value="MADF-dom"/>
</dbReference>
<proteinExistence type="predicted"/>
<dbReference type="SMART" id="SM00595">
    <property type="entry name" value="MADF"/>
    <property type="match status" value="1"/>
</dbReference>
<dbReference type="GO" id="GO:0003677">
    <property type="term" value="F:DNA binding"/>
    <property type="evidence" value="ECO:0007669"/>
    <property type="project" value="InterPro"/>
</dbReference>
<organism evidence="5 6">
    <name type="scientific">Stomoxys calcitrans</name>
    <name type="common">Stable fly</name>
    <name type="synonym">Conops calcitrans</name>
    <dbReference type="NCBI Taxonomy" id="35570"/>
    <lineage>
        <taxon>Eukaryota</taxon>
        <taxon>Metazoa</taxon>
        <taxon>Ecdysozoa</taxon>
        <taxon>Arthropoda</taxon>
        <taxon>Hexapoda</taxon>
        <taxon>Insecta</taxon>
        <taxon>Pterygota</taxon>
        <taxon>Neoptera</taxon>
        <taxon>Endopterygota</taxon>
        <taxon>Diptera</taxon>
        <taxon>Brachycera</taxon>
        <taxon>Muscomorpha</taxon>
        <taxon>Muscoidea</taxon>
        <taxon>Muscidae</taxon>
        <taxon>Stomoxys</taxon>
    </lineage>
</organism>
<evidence type="ECO:0000259" key="3">
    <source>
        <dbReference type="PROSITE" id="PS51029"/>
    </source>
</evidence>
<feature type="region of interest" description="Disordered" evidence="2">
    <location>
        <begin position="108"/>
        <end position="314"/>
    </location>
</feature>
<dbReference type="InterPro" id="IPR004210">
    <property type="entry name" value="BESS_motif"/>
</dbReference>
<feature type="domain" description="MADF" evidence="3">
    <location>
        <begin position="14"/>
        <end position="95"/>
    </location>
</feature>
<dbReference type="Proteomes" id="UP000095300">
    <property type="component" value="Unassembled WGS sequence"/>
</dbReference>
<feature type="compositionally biased region" description="Basic and acidic residues" evidence="2">
    <location>
        <begin position="278"/>
        <end position="303"/>
    </location>
</feature>
<keyword evidence="6" id="KW-1185">Reference proteome</keyword>
<dbReference type="GO" id="GO:0005634">
    <property type="term" value="C:nucleus"/>
    <property type="evidence" value="ECO:0007669"/>
    <property type="project" value="UniProtKB-SubCell"/>
</dbReference>
<evidence type="ECO:0000256" key="1">
    <source>
        <dbReference type="PROSITE-ProRule" id="PRU00371"/>
    </source>
</evidence>
<dbReference type="PROSITE" id="PS51029">
    <property type="entry name" value="MADF"/>
    <property type="match status" value="1"/>
</dbReference>
<dbReference type="Pfam" id="PF10545">
    <property type="entry name" value="MADF_DNA_bdg"/>
    <property type="match status" value="1"/>
</dbReference>
<dbReference type="GO" id="GO:0006357">
    <property type="term" value="P:regulation of transcription by RNA polymerase II"/>
    <property type="evidence" value="ECO:0007669"/>
    <property type="project" value="TreeGrafter"/>
</dbReference>
<reference evidence="5" key="1">
    <citation type="submission" date="2020-05" db="UniProtKB">
        <authorList>
            <consortium name="EnsemblMetazoa"/>
        </authorList>
    </citation>
    <scope>IDENTIFICATION</scope>
    <source>
        <strain evidence="5">USDA</strain>
    </source>
</reference>
<feature type="compositionally biased region" description="Polar residues" evidence="2">
    <location>
        <begin position="666"/>
        <end position="677"/>
    </location>
</feature>
<feature type="compositionally biased region" description="Basic and acidic residues" evidence="2">
    <location>
        <begin position="231"/>
        <end position="245"/>
    </location>
</feature>
<dbReference type="VEuPathDB" id="VectorBase:SCAU013491"/>
<dbReference type="OrthoDB" id="5803771at2759"/>
<accession>A0A1I8Q3C6</accession>
<dbReference type="GO" id="GO:0005667">
    <property type="term" value="C:transcription regulator complex"/>
    <property type="evidence" value="ECO:0007669"/>
    <property type="project" value="TreeGrafter"/>
</dbReference>
<evidence type="ECO:0000259" key="4">
    <source>
        <dbReference type="PROSITE" id="PS51031"/>
    </source>
</evidence>
<dbReference type="PANTHER" id="PTHR12243">
    <property type="entry name" value="MADF DOMAIN TRANSCRIPTION FACTOR"/>
    <property type="match status" value="1"/>
</dbReference>
<dbReference type="Pfam" id="PF02944">
    <property type="entry name" value="BESS"/>
    <property type="match status" value="1"/>
</dbReference>
<dbReference type="PROSITE" id="PS51031">
    <property type="entry name" value="BESS"/>
    <property type="match status" value="1"/>
</dbReference>
<dbReference type="InterPro" id="IPR039353">
    <property type="entry name" value="TF_Adf1"/>
</dbReference>
<evidence type="ECO:0000313" key="6">
    <source>
        <dbReference type="Proteomes" id="UP000095300"/>
    </source>
</evidence>
<name>A0A1I8Q3C6_STOCA</name>
<feature type="compositionally biased region" description="Basic and acidic residues" evidence="2">
    <location>
        <begin position="156"/>
        <end position="168"/>
    </location>
</feature>
<feature type="region of interest" description="Disordered" evidence="2">
    <location>
        <begin position="648"/>
        <end position="707"/>
    </location>
</feature>
<gene>
    <name evidence="5" type="primary">106085593</name>
</gene>
<protein>
    <recommendedName>
        <fullName evidence="7">MADF domain-containing protein</fullName>
    </recommendedName>
</protein>
<keyword evidence="1" id="KW-0539">Nucleus</keyword>
<feature type="compositionally biased region" description="Acidic residues" evidence="2">
    <location>
        <begin position="116"/>
        <end position="155"/>
    </location>
</feature>
<feature type="domain" description="BESS" evidence="4">
    <location>
        <begin position="364"/>
        <end position="403"/>
    </location>
</feature>
<evidence type="ECO:0008006" key="7">
    <source>
        <dbReference type="Google" id="ProtNLM"/>
    </source>
</evidence>
<dbReference type="PANTHER" id="PTHR12243:SF60">
    <property type="entry name" value="SI:CH211-15D5.12-RELATED"/>
    <property type="match status" value="1"/>
</dbReference>
<feature type="region of interest" description="Disordered" evidence="2">
    <location>
        <begin position="462"/>
        <end position="483"/>
    </location>
</feature>